<gene>
    <name evidence="1" type="ORF">KCX82_00840</name>
</gene>
<keyword evidence="2" id="KW-1185">Reference proteome</keyword>
<protein>
    <submittedName>
        <fullName evidence="1">Uncharacterized protein</fullName>
    </submittedName>
</protein>
<accession>A0A8J7VWP6</accession>
<name>A0A8J7VWP6_9FIRM</name>
<dbReference type="Proteomes" id="UP000675664">
    <property type="component" value="Unassembled WGS sequence"/>
</dbReference>
<dbReference type="EMBL" id="JAGSND010000001">
    <property type="protein sequence ID" value="MBR0596412.1"/>
    <property type="molecule type" value="Genomic_DNA"/>
</dbReference>
<dbReference type="AlphaFoldDB" id="A0A8J7VWP6"/>
<organism evidence="1 2">
    <name type="scientific">Sinanaerobacter chloroacetimidivorans</name>
    <dbReference type="NCBI Taxonomy" id="2818044"/>
    <lineage>
        <taxon>Bacteria</taxon>
        <taxon>Bacillati</taxon>
        <taxon>Bacillota</taxon>
        <taxon>Clostridia</taxon>
        <taxon>Peptostreptococcales</taxon>
        <taxon>Anaerovoracaceae</taxon>
        <taxon>Sinanaerobacter</taxon>
    </lineage>
</organism>
<comment type="caution">
    <text evidence="1">The sequence shown here is derived from an EMBL/GenBank/DDBJ whole genome shotgun (WGS) entry which is preliminary data.</text>
</comment>
<evidence type="ECO:0000313" key="2">
    <source>
        <dbReference type="Proteomes" id="UP000675664"/>
    </source>
</evidence>
<proteinExistence type="predicted"/>
<dbReference type="RefSeq" id="WP_227016543.1">
    <property type="nucleotide sequence ID" value="NZ_JAGSND010000001.1"/>
</dbReference>
<reference evidence="1" key="1">
    <citation type="submission" date="2021-04" db="EMBL/GenBank/DDBJ databases">
        <title>Sinoanaerobacter chloroacetimidivorans sp. nov., an obligate anaerobic bacterium isolated from anaerobic sludge.</title>
        <authorList>
            <person name="Bao Y."/>
        </authorList>
    </citation>
    <scope>NUCLEOTIDE SEQUENCE</scope>
    <source>
        <strain evidence="1">BAD-6</strain>
    </source>
</reference>
<reference evidence="1" key="2">
    <citation type="submission" date="2021-04" db="EMBL/GenBank/DDBJ databases">
        <authorList>
            <person name="Liu J."/>
        </authorList>
    </citation>
    <scope>NUCLEOTIDE SEQUENCE</scope>
    <source>
        <strain evidence="1">BAD-6</strain>
    </source>
</reference>
<sequence length="142" mass="16672">MTTFENELRKLFDHDVVFVNARFTGNTCYGRLNEEVRVKARFVTCDYGDHYEALKVTLLNRREGEINSVLLRFRDLWGMKKVSNPNFQQGVSPHLWVCDGKVEWYVYQPNEADRQQLKAAVQTYLDVFQEPVQGQQMGQKMC</sequence>
<evidence type="ECO:0000313" key="1">
    <source>
        <dbReference type="EMBL" id="MBR0596412.1"/>
    </source>
</evidence>